<feature type="compositionally biased region" description="Acidic residues" evidence="1">
    <location>
        <begin position="182"/>
        <end position="192"/>
    </location>
</feature>
<evidence type="ECO:0000256" key="2">
    <source>
        <dbReference type="SAM" id="SignalP"/>
    </source>
</evidence>
<sequence>MKIATSALALFAAVSPLAAAQGSFNDITADSLSVQDGAAQSLEQIAITSDVAAQDEDAVILYASESSDLPVLGIGAAHVDCEGASKDIMIKRSAREDEEEEHSSGEDSGSGRGRKGGSDDANETETETESATATQDVAPAEGTMHTMSPSNGTEVEGPAASSSDNPTITAAPIAHKGPSADDGGDDDDDDSSTTERVTTKDDKPTRASRTRSTLTTTVRNATRTTKAGQPTSSSSDKGRGRKGKGRGRKGKGKGRGRGKADDSSSNGKHKGQGRGKQKSD</sequence>
<evidence type="ECO:0000313" key="4">
    <source>
        <dbReference type="Proteomes" id="UP000308133"/>
    </source>
</evidence>
<dbReference type="AlphaFoldDB" id="A0A4U7ATS8"/>
<protein>
    <submittedName>
        <fullName evidence="3">Uncharacterized protein</fullName>
    </submittedName>
</protein>
<feature type="region of interest" description="Disordered" evidence="1">
    <location>
        <begin position="93"/>
        <end position="280"/>
    </location>
</feature>
<accession>A0A4U7ATS8</accession>
<name>A0A4U7ATS8_9PEZI</name>
<feature type="compositionally biased region" description="Low complexity" evidence="1">
    <location>
        <begin position="210"/>
        <end position="225"/>
    </location>
</feature>
<feature type="chain" id="PRO_5021000200" evidence="2">
    <location>
        <begin position="21"/>
        <end position="280"/>
    </location>
</feature>
<gene>
    <name evidence="3" type="ORF">C1H76_7865</name>
</gene>
<organism evidence="3 4">
    <name type="scientific">Elsinoe australis</name>
    <dbReference type="NCBI Taxonomy" id="40998"/>
    <lineage>
        <taxon>Eukaryota</taxon>
        <taxon>Fungi</taxon>
        <taxon>Dikarya</taxon>
        <taxon>Ascomycota</taxon>
        <taxon>Pezizomycotina</taxon>
        <taxon>Dothideomycetes</taxon>
        <taxon>Dothideomycetidae</taxon>
        <taxon>Myriangiales</taxon>
        <taxon>Elsinoaceae</taxon>
        <taxon>Elsinoe</taxon>
    </lineage>
</organism>
<keyword evidence="2" id="KW-0732">Signal</keyword>
<evidence type="ECO:0000313" key="3">
    <source>
        <dbReference type="EMBL" id="TKX19981.1"/>
    </source>
</evidence>
<proteinExistence type="predicted"/>
<dbReference type="Proteomes" id="UP000308133">
    <property type="component" value="Unassembled WGS sequence"/>
</dbReference>
<comment type="caution">
    <text evidence="3">The sequence shown here is derived from an EMBL/GenBank/DDBJ whole genome shotgun (WGS) entry which is preliminary data.</text>
</comment>
<dbReference type="EMBL" id="PTQR01000104">
    <property type="protein sequence ID" value="TKX19981.1"/>
    <property type="molecule type" value="Genomic_DNA"/>
</dbReference>
<feature type="compositionally biased region" description="Polar residues" evidence="1">
    <location>
        <begin position="226"/>
        <end position="235"/>
    </location>
</feature>
<feature type="compositionally biased region" description="Basic residues" evidence="1">
    <location>
        <begin position="267"/>
        <end position="280"/>
    </location>
</feature>
<feature type="compositionally biased region" description="Basic residues" evidence="1">
    <location>
        <begin position="239"/>
        <end position="257"/>
    </location>
</feature>
<reference evidence="3 4" key="1">
    <citation type="submission" date="2018-02" db="EMBL/GenBank/DDBJ databases">
        <title>Draft genome sequences of Elsinoe sp., causing black scab on jojoba.</title>
        <authorList>
            <person name="Stodart B."/>
            <person name="Jeffress S."/>
            <person name="Ash G."/>
            <person name="Arun Chinnappa K."/>
        </authorList>
    </citation>
    <scope>NUCLEOTIDE SEQUENCE [LARGE SCALE GENOMIC DNA]</scope>
    <source>
        <strain evidence="3 4">Hillstone_2</strain>
    </source>
</reference>
<feature type="signal peptide" evidence="2">
    <location>
        <begin position="1"/>
        <end position="20"/>
    </location>
</feature>
<evidence type="ECO:0000256" key="1">
    <source>
        <dbReference type="SAM" id="MobiDB-lite"/>
    </source>
</evidence>